<dbReference type="EMBL" id="AAXW01000069">
    <property type="protein sequence ID" value="EAZ88720.1"/>
    <property type="molecule type" value="Genomic_DNA"/>
</dbReference>
<gene>
    <name evidence="2" type="ORF">CY0110_01135</name>
</gene>
<reference evidence="2 3" key="1">
    <citation type="submission" date="2007-03" db="EMBL/GenBank/DDBJ databases">
        <authorList>
            <person name="Stal L."/>
            <person name="Ferriera S."/>
            <person name="Johnson J."/>
            <person name="Kravitz S."/>
            <person name="Beeson K."/>
            <person name="Sutton G."/>
            <person name="Rogers Y.-H."/>
            <person name="Friedman R."/>
            <person name="Frazier M."/>
            <person name="Venter J.C."/>
        </authorList>
    </citation>
    <scope>NUCLEOTIDE SEQUENCE [LARGE SCALE GENOMIC DNA]</scope>
    <source>
        <strain evidence="2 3">CCY0110</strain>
    </source>
</reference>
<dbReference type="AlphaFoldDB" id="A3IXR7"/>
<name>A3IXR7_9CHRO</name>
<sequence>MKLTKFAAIIVSLPLVALPLSVQAETVDSLGKKLVPLSSDATEVVEEVVVETSKEEPAISIMETEVSDELAETLEQEVQIEKETATKKIQELNEIELENVANPETETVSDIIEIETSEVEEKTSNSGGKISIISDELAEELQKNYKGQIQKMGREETQDFKEIDSKNYVAPETVPETLEIRAFIEEPVSTPSS</sequence>
<proteinExistence type="predicted"/>
<keyword evidence="1" id="KW-0732">Signal</keyword>
<dbReference type="Proteomes" id="UP000003781">
    <property type="component" value="Unassembled WGS sequence"/>
</dbReference>
<organism evidence="2 3">
    <name type="scientific">Crocosphaera chwakensis CCY0110</name>
    <dbReference type="NCBI Taxonomy" id="391612"/>
    <lineage>
        <taxon>Bacteria</taxon>
        <taxon>Bacillati</taxon>
        <taxon>Cyanobacteriota</taxon>
        <taxon>Cyanophyceae</taxon>
        <taxon>Oscillatoriophycideae</taxon>
        <taxon>Chroococcales</taxon>
        <taxon>Aphanothecaceae</taxon>
        <taxon>Crocosphaera</taxon>
        <taxon>Crocosphaera chwakensis</taxon>
    </lineage>
</organism>
<evidence type="ECO:0000313" key="2">
    <source>
        <dbReference type="EMBL" id="EAZ88720.1"/>
    </source>
</evidence>
<keyword evidence="3" id="KW-1185">Reference proteome</keyword>
<comment type="caution">
    <text evidence="2">The sequence shown here is derived from an EMBL/GenBank/DDBJ whole genome shotgun (WGS) entry which is preliminary data.</text>
</comment>
<accession>A3IXR7</accession>
<feature type="signal peptide" evidence="1">
    <location>
        <begin position="1"/>
        <end position="24"/>
    </location>
</feature>
<feature type="chain" id="PRO_5002653877" evidence="1">
    <location>
        <begin position="25"/>
        <end position="193"/>
    </location>
</feature>
<evidence type="ECO:0000256" key="1">
    <source>
        <dbReference type="SAM" id="SignalP"/>
    </source>
</evidence>
<evidence type="ECO:0000313" key="3">
    <source>
        <dbReference type="Proteomes" id="UP000003781"/>
    </source>
</evidence>
<protein>
    <submittedName>
        <fullName evidence="2">Uncharacterized protein</fullName>
    </submittedName>
</protein>